<dbReference type="CDD" id="cd06262">
    <property type="entry name" value="metallo-hydrolase-like_MBL-fold"/>
    <property type="match status" value="1"/>
</dbReference>
<dbReference type="InterPro" id="IPR001279">
    <property type="entry name" value="Metallo-B-lactamas"/>
</dbReference>
<evidence type="ECO:0000256" key="3">
    <source>
        <dbReference type="ARBA" id="ARBA00022801"/>
    </source>
</evidence>
<dbReference type="Pfam" id="PF00753">
    <property type="entry name" value="Lactamase_B"/>
    <property type="match status" value="1"/>
</dbReference>
<keyword evidence="4" id="KW-0862">Zinc</keyword>
<evidence type="ECO:0000256" key="2">
    <source>
        <dbReference type="ARBA" id="ARBA00022723"/>
    </source>
</evidence>
<organism evidence="6 7">
    <name type="scientific">Lacrimispora xylanolytica</name>
    <dbReference type="NCBI Taxonomy" id="29375"/>
    <lineage>
        <taxon>Bacteria</taxon>
        <taxon>Bacillati</taxon>
        <taxon>Bacillota</taxon>
        <taxon>Clostridia</taxon>
        <taxon>Lachnospirales</taxon>
        <taxon>Lachnospiraceae</taxon>
        <taxon>Lacrimispora</taxon>
    </lineage>
</organism>
<dbReference type="PANTHER" id="PTHR46233">
    <property type="entry name" value="HYDROXYACYLGLUTATHIONE HYDROLASE GLOC"/>
    <property type="match status" value="1"/>
</dbReference>
<dbReference type="RefSeq" id="WP_024837193.1">
    <property type="nucleotide sequence ID" value="NZ_CP113524.1"/>
</dbReference>
<dbReference type="PANTHER" id="PTHR46233:SF3">
    <property type="entry name" value="HYDROXYACYLGLUTATHIONE HYDROLASE GLOC"/>
    <property type="match status" value="1"/>
</dbReference>
<keyword evidence="2" id="KW-0479">Metal-binding</keyword>
<keyword evidence="3" id="KW-0378">Hydrolase</keyword>
<dbReference type="Proteomes" id="UP001163115">
    <property type="component" value="Chromosome"/>
</dbReference>
<evidence type="ECO:0000259" key="5">
    <source>
        <dbReference type="SMART" id="SM00849"/>
    </source>
</evidence>
<evidence type="ECO:0000256" key="4">
    <source>
        <dbReference type="ARBA" id="ARBA00022833"/>
    </source>
</evidence>
<feature type="domain" description="Metallo-beta-lactamase" evidence="5">
    <location>
        <begin position="15"/>
        <end position="195"/>
    </location>
</feature>
<reference evidence="6" key="1">
    <citation type="submission" date="2022-11" db="EMBL/GenBank/DDBJ databases">
        <title>Lacrimispora xylanolytica sy1, complete genome.</title>
        <authorList>
            <person name="Choi S."/>
        </authorList>
    </citation>
    <scope>NUCLEOTIDE SEQUENCE</scope>
    <source>
        <strain evidence="6">Sy1</strain>
    </source>
</reference>
<sequence length="215" mass="23716">MSDFRIKTYAVGQIGTNCYILFLESRKEAVLVDPGAQGGYLVETCKEHGVTPKAIFLTHGHFDHILGIDEVKRWYPDIKIYAGEHEKNTLMDPSVNLSGGFGGSGYTVLADVWLKDGEQVTVAGIDFKVIHTPGHTTGSVCFLIPEEEVLISGDTLFQESLGRTDFPMGNQSQIIQSIREKLFVLPQNTLVYPGHGDMTTIGHELVYNPVALYRG</sequence>
<dbReference type="Gene3D" id="3.60.15.10">
    <property type="entry name" value="Ribonuclease Z/Hydroxyacylglutathione hydrolase-like"/>
    <property type="match status" value="1"/>
</dbReference>
<dbReference type="SUPFAM" id="SSF56281">
    <property type="entry name" value="Metallo-hydrolase/oxidoreductase"/>
    <property type="match status" value="1"/>
</dbReference>
<accession>A0ABY7AD96</accession>
<keyword evidence="7" id="KW-1185">Reference proteome</keyword>
<evidence type="ECO:0000256" key="1">
    <source>
        <dbReference type="ARBA" id="ARBA00001947"/>
    </source>
</evidence>
<gene>
    <name evidence="6" type="ORF">OW255_03975</name>
</gene>
<name>A0ABY7AD96_9FIRM</name>
<evidence type="ECO:0000313" key="7">
    <source>
        <dbReference type="Proteomes" id="UP001163115"/>
    </source>
</evidence>
<dbReference type="EMBL" id="CP113524">
    <property type="protein sequence ID" value="WAJ24682.1"/>
    <property type="molecule type" value="Genomic_DNA"/>
</dbReference>
<dbReference type="InterPro" id="IPR051453">
    <property type="entry name" value="MBL_Glyoxalase_II"/>
</dbReference>
<comment type="cofactor">
    <cofactor evidence="1">
        <name>Zn(2+)</name>
        <dbReference type="ChEBI" id="CHEBI:29105"/>
    </cofactor>
</comment>
<evidence type="ECO:0000313" key="6">
    <source>
        <dbReference type="EMBL" id="WAJ24682.1"/>
    </source>
</evidence>
<protein>
    <submittedName>
        <fullName evidence="6">MBL fold metallo-hydrolase</fullName>
    </submittedName>
</protein>
<dbReference type="SMART" id="SM00849">
    <property type="entry name" value="Lactamase_B"/>
    <property type="match status" value="1"/>
</dbReference>
<proteinExistence type="predicted"/>
<dbReference type="InterPro" id="IPR036866">
    <property type="entry name" value="RibonucZ/Hydroxyglut_hydro"/>
</dbReference>